<keyword evidence="1" id="KW-0547">Nucleotide-binding</keyword>
<keyword evidence="1" id="KW-0378">Hydrolase</keyword>
<gene>
    <name evidence="1" type="ORF">Tci_690759</name>
</gene>
<dbReference type="EMBL" id="BKCJ010571162">
    <property type="protein sequence ID" value="GFB18788.1"/>
    <property type="molecule type" value="Genomic_DNA"/>
</dbReference>
<dbReference type="GO" id="GO:1904430">
    <property type="term" value="P:negative regulation of t-circle formation"/>
    <property type="evidence" value="ECO:0007669"/>
    <property type="project" value="TreeGrafter"/>
</dbReference>
<dbReference type="InterPro" id="IPR045028">
    <property type="entry name" value="DinG/Rad3-like"/>
</dbReference>
<dbReference type="GO" id="GO:0070182">
    <property type="term" value="F:DNA polymerase binding"/>
    <property type="evidence" value="ECO:0007669"/>
    <property type="project" value="TreeGrafter"/>
</dbReference>
<keyword evidence="1" id="KW-0347">Helicase</keyword>
<dbReference type="GO" id="GO:0005524">
    <property type="term" value="F:ATP binding"/>
    <property type="evidence" value="ECO:0007669"/>
    <property type="project" value="TreeGrafter"/>
</dbReference>
<organism evidence="1">
    <name type="scientific">Tanacetum cinerariifolium</name>
    <name type="common">Dalmatian daisy</name>
    <name type="synonym">Chrysanthemum cinerariifolium</name>
    <dbReference type="NCBI Taxonomy" id="118510"/>
    <lineage>
        <taxon>Eukaryota</taxon>
        <taxon>Viridiplantae</taxon>
        <taxon>Streptophyta</taxon>
        <taxon>Embryophyta</taxon>
        <taxon>Tracheophyta</taxon>
        <taxon>Spermatophyta</taxon>
        <taxon>Magnoliopsida</taxon>
        <taxon>eudicotyledons</taxon>
        <taxon>Gunneridae</taxon>
        <taxon>Pentapetalae</taxon>
        <taxon>asterids</taxon>
        <taxon>campanulids</taxon>
        <taxon>Asterales</taxon>
        <taxon>Asteraceae</taxon>
        <taxon>Asteroideae</taxon>
        <taxon>Anthemideae</taxon>
        <taxon>Anthemidinae</taxon>
        <taxon>Tanacetum</taxon>
    </lineage>
</organism>
<dbReference type="GO" id="GO:0003678">
    <property type="term" value="F:DNA helicase activity"/>
    <property type="evidence" value="ECO:0007669"/>
    <property type="project" value="TreeGrafter"/>
</dbReference>
<dbReference type="PANTHER" id="PTHR11472:SF34">
    <property type="entry name" value="REGULATOR OF TELOMERE ELONGATION HELICASE 1"/>
    <property type="match status" value="1"/>
</dbReference>
<reference evidence="1" key="1">
    <citation type="journal article" date="2019" name="Sci. Rep.">
        <title>Draft genome of Tanacetum cinerariifolium, the natural source of mosquito coil.</title>
        <authorList>
            <person name="Yamashiro T."/>
            <person name="Shiraishi A."/>
            <person name="Satake H."/>
            <person name="Nakayama K."/>
        </authorList>
    </citation>
    <scope>NUCLEOTIDE SEQUENCE</scope>
</reference>
<dbReference type="GO" id="GO:0010569">
    <property type="term" value="P:regulation of double-strand break repair via homologous recombination"/>
    <property type="evidence" value="ECO:0007669"/>
    <property type="project" value="TreeGrafter"/>
</dbReference>
<comment type="caution">
    <text evidence="1">The sequence shown here is derived from an EMBL/GenBank/DDBJ whole genome shotgun (WGS) entry which is preliminary data.</text>
</comment>
<dbReference type="PANTHER" id="PTHR11472">
    <property type="entry name" value="DNA REPAIR DEAD HELICASE RAD3/XP-D SUBFAMILY MEMBER"/>
    <property type="match status" value="1"/>
</dbReference>
<dbReference type="Gene3D" id="3.40.50.300">
    <property type="entry name" value="P-loop containing nucleotide triphosphate hydrolases"/>
    <property type="match status" value="1"/>
</dbReference>
<dbReference type="SUPFAM" id="SSF52540">
    <property type="entry name" value="P-loop containing nucleoside triphosphate hydrolases"/>
    <property type="match status" value="1"/>
</dbReference>
<dbReference type="GO" id="GO:0005634">
    <property type="term" value="C:nucleus"/>
    <property type="evidence" value="ECO:0007669"/>
    <property type="project" value="TreeGrafter"/>
</dbReference>
<name>A0A699L137_TANCI</name>
<protein>
    <submittedName>
        <fullName evidence="1">Regulator of telomere elongation helicase 1 homolog</fullName>
    </submittedName>
</protein>
<keyword evidence="1" id="KW-0067">ATP-binding</keyword>
<feature type="non-terminal residue" evidence="1">
    <location>
        <position position="126"/>
    </location>
</feature>
<dbReference type="GO" id="GO:0090657">
    <property type="term" value="P:telomeric loop disassembly"/>
    <property type="evidence" value="ECO:0007669"/>
    <property type="project" value="TreeGrafter"/>
</dbReference>
<sequence>MLTLIKILYGLKSNALLESHTGSGKTLCLLCATLAWRKSLGLASVRIEGPSSHKLPTIVYTSRTHSQIRQVIQELKKNRLQVRVDLSDFSLSNLLTIVEVQLVFLESNSLPNNNVKSDHRYCEISI</sequence>
<dbReference type="GO" id="GO:0045910">
    <property type="term" value="P:negative regulation of DNA recombination"/>
    <property type="evidence" value="ECO:0007669"/>
    <property type="project" value="TreeGrafter"/>
</dbReference>
<proteinExistence type="predicted"/>
<evidence type="ECO:0000313" key="1">
    <source>
        <dbReference type="EMBL" id="GFB18788.1"/>
    </source>
</evidence>
<dbReference type="AlphaFoldDB" id="A0A699L137"/>
<accession>A0A699L137</accession>
<dbReference type="InterPro" id="IPR027417">
    <property type="entry name" value="P-loop_NTPase"/>
</dbReference>